<organism evidence="2">
    <name type="scientific">bioreactor metagenome</name>
    <dbReference type="NCBI Taxonomy" id="1076179"/>
    <lineage>
        <taxon>unclassified sequences</taxon>
        <taxon>metagenomes</taxon>
        <taxon>ecological metagenomes</taxon>
    </lineage>
</organism>
<reference evidence="2" key="1">
    <citation type="submission" date="2019-08" db="EMBL/GenBank/DDBJ databases">
        <authorList>
            <person name="Kucharzyk K."/>
            <person name="Murdoch R.W."/>
            <person name="Higgins S."/>
            <person name="Loffler F."/>
        </authorList>
    </citation>
    <scope>NUCLEOTIDE SEQUENCE</scope>
</reference>
<dbReference type="SUPFAM" id="SSF52833">
    <property type="entry name" value="Thioredoxin-like"/>
    <property type="match status" value="1"/>
</dbReference>
<gene>
    <name evidence="2" type="ORF">SDC9_70938</name>
</gene>
<dbReference type="EMBL" id="VSSQ01004266">
    <property type="protein sequence ID" value="MPM24456.1"/>
    <property type="molecule type" value="Genomic_DNA"/>
</dbReference>
<protein>
    <recommendedName>
        <fullName evidence="1">Thioredoxin-like fold domain-containing protein</fullName>
    </recommendedName>
</protein>
<sequence>MNIKVLGPGCPKCKALEKLTREVVEQNGINAEISKVEDIMDIMSYNVMSTPALVINEKVEIKGRVPSAEEIKKILNQYV</sequence>
<name>A0A644Y7A3_9ZZZZ</name>
<dbReference type="InterPro" id="IPR012336">
    <property type="entry name" value="Thioredoxin-like_fold"/>
</dbReference>
<dbReference type="NCBIfam" id="TIGR00412">
    <property type="entry name" value="redox_disulf_2"/>
    <property type="match status" value="1"/>
</dbReference>
<dbReference type="Gene3D" id="3.40.30.10">
    <property type="entry name" value="Glutaredoxin"/>
    <property type="match status" value="1"/>
</dbReference>
<dbReference type="PANTHER" id="PTHR36450">
    <property type="entry name" value="THIOREDOXIN"/>
    <property type="match status" value="1"/>
</dbReference>
<comment type="caution">
    <text evidence="2">The sequence shown here is derived from an EMBL/GenBank/DDBJ whole genome shotgun (WGS) entry which is preliminary data.</text>
</comment>
<dbReference type="PIRSF" id="PIRSF037031">
    <property type="entry name" value="Redox_disulphide_2"/>
    <property type="match status" value="1"/>
</dbReference>
<dbReference type="InterPro" id="IPR036249">
    <property type="entry name" value="Thioredoxin-like_sf"/>
</dbReference>
<feature type="domain" description="Thioredoxin-like fold" evidence="1">
    <location>
        <begin position="1"/>
        <end position="75"/>
    </location>
</feature>
<dbReference type="AlphaFoldDB" id="A0A644Y7A3"/>
<dbReference type="InterPro" id="IPR005243">
    <property type="entry name" value="THIRX-like_proc"/>
</dbReference>
<evidence type="ECO:0000313" key="2">
    <source>
        <dbReference type="EMBL" id="MPM24456.1"/>
    </source>
</evidence>
<proteinExistence type="predicted"/>
<dbReference type="Pfam" id="PF13192">
    <property type="entry name" value="Thioredoxin_3"/>
    <property type="match status" value="1"/>
</dbReference>
<evidence type="ECO:0000259" key="1">
    <source>
        <dbReference type="Pfam" id="PF13192"/>
    </source>
</evidence>
<dbReference type="PANTHER" id="PTHR36450:SF1">
    <property type="entry name" value="THIOREDOXIN"/>
    <property type="match status" value="1"/>
</dbReference>
<accession>A0A644Y7A3</accession>